<dbReference type="RefSeq" id="XP_066705425.1">
    <property type="nucleotide sequence ID" value="XM_066836532.1"/>
</dbReference>
<reference evidence="1 2" key="1">
    <citation type="submission" date="2023-01" db="EMBL/GenBank/DDBJ databases">
        <title>Analysis of 21 Apiospora genomes using comparative genomics revels a genus with tremendous synthesis potential of carbohydrate active enzymes and secondary metabolites.</title>
        <authorList>
            <person name="Sorensen T."/>
        </authorList>
    </citation>
    <scope>NUCLEOTIDE SEQUENCE [LARGE SCALE GENOMIC DNA]</scope>
    <source>
        <strain evidence="1 2">CBS 24483</strain>
    </source>
</reference>
<gene>
    <name evidence="1" type="ORF">PG986_000310</name>
</gene>
<dbReference type="GeneID" id="92069594"/>
<organism evidence="1 2">
    <name type="scientific">Apiospora aurea</name>
    <dbReference type="NCBI Taxonomy" id="335848"/>
    <lineage>
        <taxon>Eukaryota</taxon>
        <taxon>Fungi</taxon>
        <taxon>Dikarya</taxon>
        <taxon>Ascomycota</taxon>
        <taxon>Pezizomycotina</taxon>
        <taxon>Sordariomycetes</taxon>
        <taxon>Xylariomycetidae</taxon>
        <taxon>Amphisphaeriales</taxon>
        <taxon>Apiosporaceae</taxon>
        <taxon>Apiospora</taxon>
    </lineage>
</organism>
<name>A0ABR1QUB7_9PEZI</name>
<keyword evidence="2" id="KW-1185">Reference proteome</keyword>
<dbReference type="Proteomes" id="UP001391051">
    <property type="component" value="Unassembled WGS sequence"/>
</dbReference>
<accession>A0ABR1QUB7</accession>
<evidence type="ECO:0000313" key="2">
    <source>
        <dbReference type="Proteomes" id="UP001391051"/>
    </source>
</evidence>
<sequence>MPPEPPGPGPLFKDSPTKTTSTAAKVAVDAKIWSLFALVSTPTHTANRIVHAPTIPSSAYGF</sequence>
<dbReference type="EMBL" id="JAQQWE010000001">
    <property type="protein sequence ID" value="KAK7966033.1"/>
    <property type="molecule type" value="Genomic_DNA"/>
</dbReference>
<proteinExistence type="predicted"/>
<protein>
    <submittedName>
        <fullName evidence="1">Uncharacterized protein</fullName>
    </submittedName>
</protein>
<evidence type="ECO:0000313" key="1">
    <source>
        <dbReference type="EMBL" id="KAK7966033.1"/>
    </source>
</evidence>
<comment type="caution">
    <text evidence="1">The sequence shown here is derived from an EMBL/GenBank/DDBJ whole genome shotgun (WGS) entry which is preliminary data.</text>
</comment>